<keyword evidence="5 7" id="KW-0732">Signal</keyword>
<dbReference type="OrthoDB" id="9793396at2"/>
<protein>
    <submittedName>
        <fullName evidence="8">ABC-type metal ion transport system, periplasmic component/surface adhesin</fullName>
    </submittedName>
</protein>
<proteinExistence type="inferred from homology"/>
<evidence type="ECO:0000256" key="4">
    <source>
        <dbReference type="ARBA" id="ARBA00022723"/>
    </source>
</evidence>
<dbReference type="SUPFAM" id="SSF53807">
    <property type="entry name" value="Helical backbone' metal receptor"/>
    <property type="match status" value="1"/>
</dbReference>
<comment type="subcellular location">
    <subcellularLocation>
        <location evidence="1">Cell envelope</location>
    </subcellularLocation>
</comment>
<dbReference type="GO" id="GO:0030001">
    <property type="term" value="P:metal ion transport"/>
    <property type="evidence" value="ECO:0007669"/>
    <property type="project" value="InterPro"/>
</dbReference>
<evidence type="ECO:0000313" key="8">
    <source>
        <dbReference type="EMBL" id="BAO80629.1"/>
    </source>
</evidence>
<dbReference type="Proteomes" id="UP000067461">
    <property type="component" value="Chromosome"/>
</dbReference>
<gene>
    <name evidence="8" type="ORF">SRAA_0775</name>
</gene>
<dbReference type="Gene3D" id="3.40.50.1980">
    <property type="entry name" value="Nitrogenase molybdenum iron protein domain"/>
    <property type="match status" value="2"/>
</dbReference>
<dbReference type="Pfam" id="PF01297">
    <property type="entry name" value="ZnuA"/>
    <property type="match status" value="1"/>
</dbReference>
<name>A0A060NNX8_9BURK</name>
<dbReference type="PANTHER" id="PTHR42953">
    <property type="entry name" value="HIGH-AFFINITY ZINC UPTAKE SYSTEM PROTEIN ZNUA-RELATED"/>
    <property type="match status" value="1"/>
</dbReference>
<evidence type="ECO:0000313" key="9">
    <source>
        <dbReference type="Proteomes" id="UP000067461"/>
    </source>
</evidence>
<evidence type="ECO:0000256" key="1">
    <source>
        <dbReference type="ARBA" id="ARBA00004196"/>
    </source>
</evidence>
<evidence type="ECO:0000256" key="3">
    <source>
        <dbReference type="ARBA" id="ARBA00022448"/>
    </source>
</evidence>
<keyword evidence="9" id="KW-1185">Reference proteome</keyword>
<comment type="similarity">
    <text evidence="2 6">Belongs to the bacterial solute-binding protein 9 family.</text>
</comment>
<feature type="chain" id="PRO_5001588987" evidence="7">
    <location>
        <begin position="28"/>
        <end position="336"/>
    </location>
</feature>
<dbReference type="GO" id="GO:0007155">
    <property type="term" value="P:cell adhesion"/>
    <property type="evidence" value="ECO:0007669"/>
    <property type="project" value="InterPro"/>
</dbReference>
<dbReference type="AlphaFoldDB" id="A0A060NNX8"/>
<dbReference type="PRINTS" id="PR00690">
    <property type="entry name" value="ADHESNFAMILY"/>
</dbReference>
<sequence>MKRRHFATTLLAGVGAAWGLGAAGVAAAQGAAAVPAQAGAATGAATATGSAAAALPVVATFSILGDLVRQVGGERLQLDVLIGPDSDAHIFQPRPSHARQVRQARLLFSNGLGFEGWMPRLLQSAAFRGQHVVVSRGIAALRSAGHGHGHGGHGHGHKHGEHDPHAWQNVAHVRTYVRNIADALCAADAAGCDFYRQRAQDYDAVLVQLDADVRAAWAPIAPAQRKVIVSHDAFAYYGQAYEVRFLAARGVSPHSEPTARDIVRLVQQIRQEQVRALFVENVTDPRLIEQIARETGLRPAGRLYSDALSVPGDTAPTYVDMMRHNTQALTRAILGA</sequence>
<dbReference type="KEGG" id="cbaa:SRAA_0775"/>
<accession>A0A060NNX8</accession>
<dbReference type="InterPro" id="IPR006127">
    <property type="entry name" value="ZnuA-like"/>
</dbReference>
<dbReference type="GO" id="GO:0046872">
    <property type="term" value="F:metal ion binding"/>
    <property type="evidence" value="ECO:0007669"/>
    <property type="project" value="UniProtKB-KW"/>
</dbReference>
<feature type="signal peptide" evidence="7">
    <location>
        <begin position="1"/>
        <end position="27"/>
    </location>
</feature>
<dbReference type="EMBL" id="AP014568">
    <property type="protein sequence ID" value="BAO80629.1"/>
    <property type="molecule type" value="Genomic_DNA"/>
</dbReference>
<dbReference type="GO" id="GO:0030313">
    <property type="term" value="C:cell envelope"/>
    <property type="evidence" value="ECO:0007669"/>
    <property type="project" value="UniProtKB-SubCell"/>
</dbReference>
<evidence type="ECO:0000256" key="5">
    <source>
        <dbReference type="ARBA" id="ARBA00022729"/>
    </source>
</evidence>
<organism evidence="8 9">
    <name type="scientific">Serpentinimonas raichei</name>
    <dbReference type="NCBI Taxonomy" id="1458425"/>
    <lineage>
        <taxon>Bacteria</taxon>
        <taxon>Pseudomonadati</taxon>
        <taxon>Pseudomonadota</taxon>
        <taxon>Betaproteobacteria</taxon>
        <taxon>Burkholderiales</taxon>
        <taxon>Comamonadaceae</taxon>
        <taxon>Serpentinimonas</taxon>
    </lineage>
</organism>
<dbReference type="STRING" id="1458425.SRAA_0775"/>
<dbReference type="InterPro" id="IPR006129">
    <property type="entry name" value="AdhesinB"/>
</dbReference>
<evidence type="ECO:0000256" key="7">
    <source>
        <dbReference type="SAM" id="SignalP"/>
    </source>
</evidence>
<keyword evidence="4" id="KW-0479">Metal-binding</keyword>
<dbReference type="HOGENOM" id="CLU_016838_1_1_4"/>
<dbReference type="RefSeq" id="WP_082039888.1">
    <property type="nucleotide sequence ID" value="NZ_AP014568.1"/>
</dbReference>
<dbReference type="PANTHER" id="PTHR42953:SF1">
    <property type="entry name" value="METAL-BINDING PROTEIN HI_0362-RELATED"/>
    <property type="match status" value="1"/>
</dbReference>
<dbReference type="PRINTS" id="PR00691">
    <property type="entry name" value="ADHESINB"/>
</dbReference>
<dbReference type="InterPro" id="IPR006128">
    <property type="entry name" value="Lipoprotein_PsaA-like"/>
</dbReference>
<evidence type="ECO:0000256" key="2">
    <source>
        <dbReference type="ARBA" id="ARBA00011028"/>
    </source>
</evidence>
<dbReference type="InterPro" id="IPR050492">
    <property type="entry name" value="Bact_metal-bind_prot9"/>
</dbReference>
<evidence type="ECO:0000256" key="6">
    <source>
        <dbReference type="RuleBase" id="RU003512"/>
    </source>
</evidence>
<keyword evidence="3 6" id="KW-0813">Transport</keyword>
<reference evidence="8 9" key="1">
    <citation type="journal article" date="2014" name="Nat. Commun.">
        <title>Physiological and genomic features of highly alkaliphilic hydrogen-utilizing Betaproteobacteria from a continental serpentinizing site.</title>
        <authorList>
            <person name="Suzuki S."/>
            <person name="Kuenen J.G."/>
            <person name="Schipper K."/>
            <person name="van der Velde S."/>
            <person name="Ishii S."/>
            <person name="Wu A."/>
            <person name="Sorokin D.Y."/>
            <person name="Tenney A."/>
            <person name="Meng X.Y."/>
            <person name="Morrill P.L."/>
            <person name="Kamagata Y."/>
            <person name="Muyzer G."/>
            <person name="Nealson K.H."/>
        </authorList>
    </citation>
    <scope>NUCLEOTIDE SEQUENCE [LARGE SCALE GENOMIC DNA]</scope>
    <source>
        <strain evidence="8 9">A1</strain>
    </source>
</reference>